<evidence type="ECO:0000256" key="9">
    <source>
        <dbReference type="SAM" id="Phobius"/>
    </source>
</evidence>
<dbReference type="GO" id="GO:1990542">
    <property type="term" value="P:mitochondrial transmembrane transport"/>
    <property type="evidence" value="ECO:0007669"/>
    <property type="project" value="TreeGrafter"/>
</dbReference>
<dbReference type="GO" id="GO:0005743">
    <property type="term" value="C:mitochondrial inner membrane"/>
    <property type="evidence" value="ECO:0007669"/>
    <property type="project" value="TreeGrafter"/>
</dbReference>
<dbReference type="AlphaFoldDB" id="A0A1A8FN74"/>
<evidence type="ECO:0000256" key="6">
    <source>
        <dbReference type="ARBA" id="ARBA00022989"/>
    </source>
</evidence>
<dbReference type="GO" id="GO:0015075">
    <property type="term" value="F:monoatomic ion transmembrane transporter activity"/>
    <property type="evidence" value="ECO:0007669"/>
    <property type="project" value="InterPro"/>
</dbReference>
<organism evidence="10">
    <name type="scientific">Nothobranchius korthausae</name>
    <dbReference type="NCBI Taxonomy" id="1143690"/>
    <lineage>
        <taxon>Eukaryota</taxon>
        <taxon>Metazoa</taxon>
        <taxon>Chordata</taxon>
        <taxon>Craniata</taxon>
        <taxon>Vertebrata</taxon>
        <taxon>Euteleostomi</taxon>
        <taxon>Actinopterygii</taxon>
        <taxon>Neopterygii</taxon>
        <taxon>Teleostei</taxon>
        <taxon>Neoteleostei</taxon>
        <taxon>Acanthomorphata</taxon>
        <taxon>Ovalentaria</taxon>
        <taxon>Atherinomorphae</taxon>
        <taxon>Cyprinodontiformes</taxon>
        <taxon>Nothobranchiidae</taxon>
        <taxon>Nothobranchius</taxon>
    </lineage>
</organism>
<evidence type="ECO:0000313" key="10">
    <source>
        <dbReference type="EMBL" id="SBQ60850.1"/>
    </source>
</evidence>
<dbReference type="Pfam" id="PF03820">
    <property type="entry name" value="SFXNs"/>
    <property type="match status" value="1"/>
</dbReference>
<evidence type="ECO:0000256" key="1">
    <source>
        <dbReference type="ARBA" id="ARBA00004225"/>
    </source>
</evidence>
<keyword evidence="7" id="KW-0496">Mitochondrion</keyword>
<keyword evidence="4 9" id="KW-0812">Transmembrane</keyword>
<dbReference type="EMBL" id="HAEB01014323">
    <property type="protein sequence ID" value="SBQ60850.1"/>
    <property type="molecule type" value="Transcribed_RNA"/>
</dbReference>
<keyword evidence="8 9" id="KW-0472">Membrane</keyword>
<reference evidence="10" key="2">
    <citation type="submission" date="2016-06" db="EMBL/GenBank/DDBJ databases">
        <title>The genome of a short-lived fish provides insights into sex chromosome evolution and the genetic control of aging.</title>
        <authorList>
            <person name="Reichwald K."/>
            <person name="Felder M."/>
            <person name="Petzold A."/>
            <person name="Koch P."/>
            <person name="Groth M."/>
            <person name="Platzer M."/>
        </authorList>
    </citation>
    <scope>NUCLEOTIDE SEQUENCE</scope>
    <source>
        <tissue evidence="10">Brain</tissue>
    </source>
</reference>
<dbReference type="PANTHER" id="PTHR11153:SF3">
    <property type="entry name" value="SIDEROFLEXIN-4"/>
    <property type="match status" value="1"/>
</dbReference>
<keyword evidence="6 9" id="KW-1133">Transmembrane helix</keyword>
<comment type="subcellular location">
    <subcellularLocation>
        <location evidence="1">Mitochondrion membrane</location>
        <topology evidence="1">Multi-pass membrane protein</topology>
    </subcellularLocation>
</comment>
<dbReference type="PANTHER" id="PTHR11153">
    <property type="entry name" value="SIDEROFLEXIN"/>
    <property type="match status" value="1"/>
</dbReference>
<evidence type="ECO:0000256" key="8">
    <source>
        <dbReference type="ARBA" id="ARBA00023136"/>
    </source>
</evidence>
<evidence type="ECO:0000256" key="3">
    <source>
        <dbReference type="ARBA" id="ARBA00022448"/>
    </source>
</evidence>
<evidence type="ECO:0000256" key="7">
    <source>
        <dbReference type="ARBA" id="ARBA00023128"/>
    </source>
</evidence>
<reference evidence="10" key="1">
    <citation type="submission" date="2016-05" db="EMBL/GenBank/DDBJ databases">
        <authorList>
            <person name="Lavstsen T."/>
            <person name="Jespersen J.S."/>
        </authorList>
    </citation>
    <scope>NUCLEOTIDE SEQUENCE</scope>
    <source>
        <tissue evidence="10">Brain</tissue>
    </source>
</reference>
<dbReference type="GO" id="GO:0006865">
    <property type="term" value="P:amino acid transport"/>
    <property type="evidence" value="ECO:0007669"/>
    <property type="project" value="UniProtKB-KW"/>
</dbReference>
<gene>
    <name evidence="10" type="primary">SFXN4</name>
</gene>
<evidence type="ECO:0000256" key="4">
    <source>
        <dbReference type="ARBA" id="ARBA00022692"/>
    </source>
</evidence>
<evidence type="ECO:0000256" key="2">
    <source>
        <dbReference type="ARBA" id="ARBA00005974"/>
    </source>
</evidence>
<accession>A0A1A8FN74</accession>
<dbReference type="EMBL" id="HAEC01000078">
    <property type="protein sequence ID" value="SBQ68155.1"/>
    <property type="molecule type" value="Transcribed_RNA"/>
</dbReference>
<dbReference type="InterPro" id="IPR004686">
    <property type="entry name" value="Mtc"/>
</dbReference>
<keyword evidence="5" id="KW-0029">Amino-acid transport</keyword>
<evidence type="ECO:0000256" key="5">
    <source>
        <dbReference type="ARBA" id="ARBA00022970"/>
    </source>
</evidence>
<proteinExistence type="inferred from homology"/>
<sequence length="312" mass="34384">MDPNLLLWKSEGQTFFQRLGSWFNLLNPILLLSSDAEIQKAHDSLLKQNVKEKDEFAVILSLSSAHADSGAPLPLIFRPPAVLSIAGPLVVASLIHHQVRPALFWQFLLQTYSAMFNHANRNSSGEQEGKSSLLKPLLVIGTVTYTTIAGALPQILMNKFNLRSSLLQTCYKFIIPIPHSAVVAYLSVLTVRIEEADTGIRVFDSNGNAVGVSKEAGKKAVRETAESRAVLLGTTAAVPNLLILLLRRSRLFQRNPLLVTPCYYVSIAMVFGLMIPVSFSLFPQLGTINREMVEDELQAKAVGGELYYHRGL</sequence>
<protein>
    <submittedName>
        <fullName evidence="10">Sideroflexin 4</fullName>
    </submittedName>
</protein>
<feature type="transmembrane region" description="Helical" evidence="9">
    <location>
        <begin position="258"/>
        <end position="282"/>
    </location>
</feature>
<name>A0A1A8FN74_9TELE</name>
<comment type="similarity">
    <text evidence="2">Belongs to the sideroflexin family.</text>
</comment>
<keyword evidence="3" id="KW-0813">Transport</keyword>